<dbReference type="InterPro" id="IPR036645">
    <property type="entry name" value="Elafin-like_sf"/>
</dbReference>
<protein>
    <submittedName>
        <fullName evidence="4">WAP four-disulfide core domain protein 10A</fullName>
    </submittedName>
</protein>
<dbReference type="FunCoup" id="A0A6P3FBE4">
    <property type="interactions" value="3"/>
</dbReference>
<evidence type="ECO:0000259" key="2">
    <source>
        <dbReference type="PROSITE" id="PS51390"/>
    </source>
</evidence>
<dbReference type="GO" id="GO:0005576">
    <property type="term" value="C:extracellular region"/>
    <property type="evidence" value="ECO:0007669"/>
    <property type="project" value="InterPro"/>
</dbReference>
<dbReference type="Proteomes" id="UP000515203">
    <property type="component" value="Unplaced"/>
</dbReference>
<dbReference type="InterPro" id="IPR008197">
    <property type="entry name" value="WAP_dom"/>
</dbReference>
<gene>
    <name evidence="4" type="primary">Wfdc10a</name>
</gene>
<dbReference type="GeneID" id="101564997"/>
<evidence type="ECO:0000256" key="1">
    <source>
        <dbReference type="SAM" id="SignalP"/>
    </source>
</evidence>
<dbReference type="PROSITE" id="PS51390">
    <property type="entry name" value="WAP"/>
    <property type="match status" value="1"/>
</dbReference>
<reference evidence="4" key="1">
    <citation type="submission" date="2025-08" db="UniProtKB">
        <authorList>
            <consortium name="RefSeq"/>
        </authorList>
    </citation>
    <scope>IDENTIFICATION</scope>
</reference>
<dbReference type="GO" id="GO:0030414">
    <property type="term" value="F:peptidase inhibitor activity"/>
    <property type="evidence" value="ECO:0007669"/>
    <property type="project" value="InterPro"/>
</dbReference>
<dbReference type="RefSeq" id="XP_004636154.1">
    <property type="nucleotide sequence ID" value="XM_004636097.2"/>
</dbReference>
<dbReference type="Gene3D" id="4.10.75.10">
    <property type="entry name" value="Elafin-like"/>
    <property type="match status" value="1"/>
</dbReference>
<evidence type="ECO:0000313" key="4">
    <source>
        <dbReference type="RefSeq" id="XP_004636154.1"/>
    </source>
</evidence>
<accession>A0A6P3FBE4</accession>
<feature type="domain" description="WAP" evidence="2">
    <location>
        <begin position="38"/>
        <end position="83"/>
    </location>
</feature>
<keyword evidence="3" id="KW-1185">Reference proteome</keyword>
<evidence type="ECO:0000313" key="3">
    <source>
        <dbReference type="Proteomes" id="UP000515203"/>
    </source>
</evidence>
<keyword evidence="1" id="KW-0732">Signal</keyword>
<dbReference type="CTD" id="140832"/>
<dbReference type="AlphaFoldDB" id="A0A6P3FBE4"/>
<feature type="chain" id="PRO_5028357784" evidence="1">
    <location>
        <begin position="24"/>
        <end position="83"/>
    </location>
</feature>
<dbReference type="OrthoDB" id="9835640at2759"/>
<dbReference type="InParanoid" id="A0A6P3FBE4"/>
<organism evidence="3 4">
    <name type="scientific">Octodon degus</name>
    <name type="common">Degu</name>
    <name type="synonym">Sciurus degus</name>
    <dbReference type="NCBI Taxonomy" id="10160"/>
    <lineage>
        <taxon>Eukaryota</taxon>
        <taxon>Metazoa</taxon>
        <taxon>Chordata</taxon>
        <taxon>Craniata</taxon>
        <taxon>Vertebrata</taxon>
        <taxon>Euteleostomi</taxon>
        <taxon>Mammalia</taxon>
        <taxon>Eutheria</taxon>
        <taxon>Euarchontoglires</taxon>
        <taxon>Glires</taxon>
        <taxon>Rodentia</taxon>
        <taxon>Hystricomorpha</taxon>
        <taxon>Octodontidae</taxon>
        <taxon>Octodon</taxon>
    </lineage>
</organism>
<name>A0A6P3FBE4_OCTDE</name>
<dbReference type="Pfam" id="PF00095">
    <property type="entry name" value="WAP"/>
    <property type="match status" value="1"/>
</dbReference>
<feature type="signal peptide" evidence="1">
    <location>
        <begin position="1"/>
        <end position="23"/>
    </location>
</feature>
<proteinExistence type="predicted"/>
<sequence length="83" mass="9662">MPAQALLPTLFLCMLLLFMQTQGGHREREWYTMQEIQPVPQIKVCEKLPEFYQCNRQCETHQDCQANNICCSTFCGNICMSLL</sequence>